<protein>
    <submittedName>
        <fullName evidence="12">Permease protein MsbA</fullName>
    </submittedName>
</protein>
<evidence type="ECO:0000256" key="7">
    <source>
        <dbReference type="ARBA" id="ARBA00024363"/>
    </source>
</evidence>
<dbReference type="Pfam" id="PF00005">
    <property type="entry name" value="ABC_tran"/>
    <property type="match status" value="1"/>
</dbReference>
<dbReference type="GO" id="GO:0140359">
    <property type="term" value="F:ABC-type transporter activity"/>
    <property type="evidence" value="ECO:0007669"/>
    <property type="project" value="InterPro"/>
</dbReference>
<dbReference type="GO" id="GO:0005524">
    <property type="term" value="F:ATP binding"/>
    <property type="evidence" value="ECO:0007669"/>
    <property type="project" value="UniProtKB-KW"/>
</dbReference>
<dbReference type="GO" id="GO:0034040">
    <property type="term" value="F:ATPase-coupled lipid transmembrane transporter activity"/>
    <property type="evidence" value="ECO:0007669"/>
    <property type="project" value="TreeGrafter"/>
</dbReference>
<dbReference type="OrthoDB" id="6500128at2759"/>
<dbReference type="PANTHER" id="PTHR24221:SF654">
    <property type="entry name" value="ATP-BINDING CASSETTE SUB-FAMILY B MEMBER 6"/>
    <property type="match status" value="1"/>
</dbReference>
<dbReference type="Proteomes" id="UP001153069">
    <property type="component" value="Unassembled WGS sequence"/>
</dbReference>
<comment type="similarity">
    <text evidence="7">Belongs to the ABC transporter superfamily. ABCB family. Heavy Metal importer (TC 3.A.1.210) subfamily.</text>
</comment>
<comment type="caution">
    <text evidence="12">The sequence shown here is derived from an EMBL/GenBank/DDBJ whole genome shotgun (WGS) entry which is preliminary data.</text>
</comment>
<evidence type="ECO:0000256" key="6">
    <source>
        <dbReference type="ARBA" id="ARBA00023136"/>
    </source>
</evidence>
<organism evidence="12 13">
    <name type="scientific">Seminavis robusta</name>
    <dbReference type="NCBI Taxonomy" id="568900"/>
    <lineage>
        <taxon>Eukaryota</taxon>
        <taxon>Sar</taxon>
        <taxon>Stramenopiles</taxon>
        <taxon>Ochrophyta</taxon>
        <taxon>Bacillariophyta</taxon>
        <taxon>Bacillariophyceae</taxon>
        <taxon>Bacillariophycidae</taxon>
        <taxon>Naviculales</taxon>
        <taxon>Naviculaceae</taxon>
        <taxon>Seminavis</taxon>
    </lineage>
</organism>
<dbReference type="Pfam" id="PF00664">
    <property type="entry name" value="ABC_membrane"/>
    <property type="match status" value="1"/>
</dbReference>
<dbReference type="EMBL" id="CAICTM010001243">
    <property type="protein sequence ID" value="CAB9521891.1"/>
    <property type="molecule type" value="Genomic_DNA"/>
</dbReference>
<evidence type="ECO:0000256" key="8">
    <source>
        <dbReference type="SAM" id="MobiDB-lite"/>
    </source>
</evidence>
<dbReference type="Gene3D" id="3.40.50.300">
    <property type="entry name" value="P-loop containing nucleotide triphosphate hydrolases"/>
    <property type="match status" value="1"/>
</dbReference>
<reference evidence="12" key="1">
    <citation type="submission" date="2020-06" db="EMBL/GenBank/DDBJ databases">
        <authorList>
            <consortium name="Plant Systems Biology data submission"/>
        </authorList>
    </citation>
    <scope>NUCLEOTIDE SEQUENCE</scope>
    <source>
        <strain evidence="12">D6</strain>
    </source>
</reference>
<dbReference type="AlphaFoldDB" id="A0A9N8HQ40"/>
<evidence type="ECO:0000259" key="10">
    <source>
        <dbReference type="PROSITE" id="PS50893"/>
    </source>
</evidence>
<keyword evidence="5 9" id="KW-1133">Transmembrane helix</keyword>
<dbReference type="InterPro" id="IPR039421">
    <property type="entry name" value="Type_1_exporter"/>
</dbReference>
<keyword evidence="6 9" id="KW-0472">Membrane</keyword>
<dbReference type="PROSITE" id="PS50893">
    <property type="entry name" value="ABC_TRANSPORTER_2"/>
    <property type="match status" value="1"/>
</dbReference>
<dbReference type="GO" id="GO:0016887">
    <property type="term" value="F:ATP hydrolysis activity"/>
    <property type="evidence" value="ECO:0007669"/>
    <property type="project" value="InterPro"/>
</dbReference>
<evidence type="ECO:0000259" key="11">
    <source>
        <dbReference type="PROSITE" id="PS50929"/>
    </source>
</evidence>
<accession>A0A9N8HQ40</accession>
<feature type="domain" description="ABC transmembrane type-1" evidence="11">
    <location>
        <begin position="32"/>
        <end position="324"/>
    </location>
</feature>
<dbReference type="GO" id="GO:0016020">
    <property type="term" value="C:membrane"/>
    <property type="evidence" value="ECO:0007669"/>
    <property type="project" value="UniProtKB-SubCell"/>
</dbReference>
<dbReference type="SUPFAM" id="SSF90123">
    <property type="entry name" value="ABC transporter transmembrane region"/>
    <property type="match status" value="1"/>
</dbReference>
<dbReference type="PROSITE" id="PS50929">
    <property type="entry name" value="ABC_TM1F"/>
    <property type="match status" value="1"/>
</dbReference>
<dbReference type="PANTHER" id="PTHR24221">
    <property type="entry name" value="ATP-BINDING CASSETTE SUB-FAMILY B"/>
    <property type="match status" value="1"/>
</dbReference>
<evidence type="ECO:0000256" key="3">
    <source>
        <dbReference type="ARBA" id="ARBA00022741"/>
    </source>
</evidence>
<feature type="transmembrane region" description="Helical" evidence="9">
    <location>
        <begin position="192"/>
        <end position="211"/>
    </location>
</feature>
<dbReference type="InterPro" id="IPR011527">
    <property type="entry name" value="ABC1_TM_dom"/>
</dbReference>
<evidence type="ECO:0000256" key="5">
    <source>
        <dbReference type="ARBA" id="ARBA00022989"/>
    </source>
</evidence>
<dbReference type="Gene3D" id="1.20.1560.10">
    <property type="entry name" value="ABC transporter type 1, transmembrane domain"/>
    <property type="match status" value="1"/>
</dbReference>
<feature type="transmembrane region" description="Helical" evidence="9">
    <location>
        <begin position="30"/>
        <end position="49"/>
    </location>
</feature>
<evidence type="ECO:0000313" key="13">
    <source>
        <dbReference type="Proteomes" id="UP001153069"/>
    </source>
</evidence>
<evidence type="ECO:0000256" key="9">
    <source>
        <dbReference type="SAM" id="Phobius"/>
    </source>
</evidence>
<comment type="subcellular location">
    <subcellularLocation>
        <location evidence="1">Membrane</location>
        <topology evidence="1">Multi-pass membrane protein</topology>
    </subcellularLocation>
</comment>
<proteinExistence type="inferred from homology"/>
<keyword evidence="13" id="KW-1185">Reference proteome</keyword>
<evidence type="ECO:0000256" key="4">
    <source>
        <dbReference type="ARBA" id="ARBA00022840"/>
    </source>
</evidence>
<sequence length="642" mass="70776">MTAPVKPTTTTIHKSAMGNQRFEDLLHRSIQLLFSFANIVLKWMFGVLLRKLIDASLTSTADTDPDNDALLEPTRPLLNFVFLFNVPFGTVIVIGLVTSLIVALTSALLTSMAVHRAAHKGQSLRKQILQQAVHSASSADGNDIHHIAHDLIVKVNIIERFVEFDEHWIIVNIASIALAMILSLTFAWYGGLVALLCFALSMLVLVGVEHLRKPSVQILQEGSQQVNARLLDVIKNGVKIHIMKQLPHEQQALQSLEHATDVARQRSARLKLIRELVRQYLLTIIPILMILVAWCLIQTILEEEHNAALAIDVGSSILVATLMLDEAHKSFMELAKVQDKQLGADQAQEAIDRFLVGGATTTTTTPTGPSDDNTKEESNKTPGDIESGHDQVTSTGMEGSTMEVDDVDGFDIREESEEATAIELNDISLTYPGRAMPVLDRYSQTFARNQLHALVGESGSGKSTALKIIAGLLQPTSGRIHYWRGMQVAYVSQDQTLFCRSIRDNVTYCASDDDASSISDDEIWEALERANIKDWIASLPQQLDTVLSNGEGGVSGGQLQRLNLAHLFCVCQHADLVILDEVLSALDQTSREKLLDELHTFLQGKTAIIITHHSEMLRICDQVHELRPPSHASLPAQVSYDS</sequence>
<evidence type="ECO:0000256" key="1">
    <source>
        <dbReference type="ARBA" id="ARBA00004141"/>
    </source>
</evidence>
<dbReference type="SUPFAM" id="SSF52540">
    <property type="entry name" value="P-loop containing nucleoside triphosphate hydrolases"/>
    <property type="match status" value="1"/>
</dbReference>
<dbReference type="InterPro" id="IPR036640">
    <property type="entry name" value="ABC1_TM_sf"/>
</dbReference>
<dbReference type="InterPro" id="IPR027417">
    <property type="entry name" value="P-loop_NTPase"/>
</dbReference>
<dbReference type="CDD" id="cd03228">
    <property type="entry name" value="ABCC_MRP_Like"/>
    <property type="match status" value="1"/>
</dbReference>
<feature type="transmembrane region" description="Helical" evidence="9">
    <location>
        <begin position="280"/>
        <end position="301"/>
    </location>
</feature>
<evidence type="ECO:0000256" key="2">
    <source>
        <dbReference type="ARBA" id="ARBA00022692"/>
    </source>
</evidence>
<dbReference type="InterPro" id="IPR003593">
    <property type="entry name" value="AAA+_ATPase"/>
</dbReference>
<dbReference type="InterPro" id="IPR003439">
    <property type="entry name" value="ABC_transporter-like_ATP-bd"/>
</dbReference>
<gene>
    <name evidence="12" type="ORF">SEMRO_1245_G255730.1</name>
</gene>
<feature type="transmembrane region" description="Helical" evidence="9">
    <location>
        <begin position="80"/>
        <end position="110"/>
    </location>
</feature>
<keyword evidence="4" id="KW-0067">ATP-binding</keyword>
<dbReference type="SMART" id="SM00382">
    <property type="entry name" value="AAA"/>
    <property type="match status" value="1"/>
</dbReference>
<feature type="region of interest" description="Disordered" evidence="8">
    <location>
        <begin position="355"/>
        <end position="403"/>
    </location>
</feature>
<keyword evidence="3" id="KW-0547">Nucleotide-binding</keyword>
<evidence type="ECO:0000313" key="12">
    <source>
        <dbReference type="EMBL" id="CAB9521891.1"/>
    </source>
</evidence>
<keyword evidence="2 9" id="KW-0812">Transmembrane</keyword>
<feature type="transmembrane region" description="Helical" evidence="9">
    <location>
        <begin position="168"/>
        <end position="186"/>
    </location>
</feature>
<feature type="domain" description="ABC transporter" evidence="10">
    <location>
        <begin position="422"/>
        <end position="640"/>
    </location>
</feature>
<name>A0A9N8HQ40_9STRA</name>